<reference evidence="1 2" key="1">
    <citation type="submission" date="2016-02" db="EMBL/GenBank/DDBJ databases">
        <authorList>
            <person name="Wen L."/>
            <person name="He K."/>
            <person name="Yang H."/>
        </authorList>
    </citation>
    <scope>NUCLEOTIDE SEQUENCE [LARGE SCALE GENOMIC DNA]</scope>
    <source>
        <strain evidence="1 2">GED7880</strain>
    </source>
</reference>
<comment type="caution">
    <text evidence="1">The sequence shown here is derived from an EMBL/GenBank/DDBJ whole genome shotgun (WGS) entry which is preliminary data.</text>
</comment>
<dbReference type="EMBL" id="LTAG01000103">
    <property type="protein sequence ID" value="KXO15486.1"/>
    <property type="molecule type" value="Genomic_DNA"/>
</dbReference>
<evidence type="ECO:0000313" key="1">
    <source>
        <dbReference type="EMBL" id="KXO15486.1"/>
    </source>
</evidence>
<proteinExistence type="predicted"/>
<sequence>MATSFKISLIKQAVAFVVFSESSILKEFFFTSLFIFLIYEWFYYSSERVNTSE</sequence>
<organism evidence="1 2">
    <name type="scientific">Prevotella bivia</name>
    <dbReference type="NCBI Taxonomy" id="28125"/>
    <lineage>
        <taxon>Bacteria</taxon>
        <taxon>Pseudomonadati</taxon>
        <taxon>Bacteroidota</taxon>
        <taxon>Bacteroidia</taxon>
        <taxon>Bacteroidales</taxon>
        <taxon>Prevotellaceae</taxon>
        <taxon>Prevotella</taxon>
    </lineage>
</organism>
<dbReference type="AlphaFoldDB" id="A0A137SSV2"/>
<name>A0A137SSV2_9BACT</name>
<gene>
    <name evidence="1" type="ORF">HMPREF3202_01713</name>
</gene>
<dbReference type="Proteomes" id="UP000070093">
    <property type="component" value="Unassembled WGS sequence"/>
</dbReference>
<protein>
    <submittedName>
        <fullName evidence="1">Uncharacterized protein</fullName>
    </submittedName>
</protein>
<evidence type="ECO:0000313" key="2">
    <source>
        <dbReference type="Proteomes" id="UP000070093"/>
    </source>
</evidence>
<accession>A0A137SSV2</accession>